<feature type="region of interest" description="Disordered" evidence="1">
    <location>
        <begin position="466"/>
        <end position="587"/>
    </location>
</feature>
<dbReference type="EMBL" id="MCGT01000014">
    <property type="protein sequence ID" value="ORX54114.1"/>
    <property type="molecule type" value="Genomic_DNA"/>
</dbReference>
<feature type="compositionally biased region" description="Acidic residues" evidence="1">
    <location>
        <begin position="164"/>
        <end position="178"/>
    </location>
</feature>
<evidence type="ECO:0000313" key="3">
    <source>
        <dbReference type="Proteomes" id="UP000242146"/>
    </source>
</evidence>
<feature type="compositionally biased region" description="Low complexity" evidence="1">
    <location>
        <begin position="375"/>
        <end position="390"/>
    </location>
</feature>
<protein>
    <submittedName>
        <fullName evidence="2">Uncharacterized protein</fullName>
    </submittedName>
</protein>
<gene>
    <name evidence="2" type="ORF">DM01DRAFT_1407613</name>
</gene>
<evidence type="ECO:0000313" key="2">
    <source>
        <dbReference type="EMBL" id="ORX54114.1"/>
    </source>
</evidence>
<proteinExistence type="predicted"/>
<dbReference type="AlphaFoldDB" id="A0A1X2GHT6"/>
<feature type="compositionally biased region" description="Acidic residues" evidence="1">
    <location>
        <begin position="746"/>
        <end position="759"/>
    </location>
</feature>
<feature type="compositionally biased region" description="Low complexity" evidence="1">
    <location>
        <begin position="301"/>
        <end position="330"/>
    </location>
</feature>
<feature type="region of interest" description="Disordered" evidence="1">
    <location>
        <begin position="37"/>
        <end position="85"/>
    </location>
</feature>
<feature type="region of interest" description="Disordered" evidence="1">
    <location>
        <begin position="151"/>
        <end position="185"/>
    </location>
</feature>
<feature type="region of interest" description="Disordered" evidence="1">
    <location>
        <begin position="208"/>
        <end position="232"/>
    </location>
</feature>
<organism evidence="2 3">
    <name type="scientific">Hesseltinella vesiculosa</name>
    <dbReference type="NCBI Taxonomy" id="101127"/>
    <lineage>
        <taxon>Eukaryota</taxon>
        <taxon>Fungi</taxon>
        <taxon>Fungi incertae sedis</taxon>
        <taxon>Mucoromycota</taxon>
        <taxon>Mucoromycotina</taxon>
        <taxon>Mucoromycetes</taxon>
        <taxon>Mucorales</taxon>
        <taxon>Cunninghamellaceae</taxon>
        <taxon>Hesseltinella</taxon>
    </lineage>
</organism>
<feature type="compositionally biased region" description="Pro residues" evidence="1">
    <location>
        <begin position="574"/>
        <end position="585"/>
    </location>
</feature>
<dbReference type="STRING" id="101127.A0A1X2GHT6"/>
<accession>A0A1X2GHT6</accession>
<feature type="compositionally biased region" description="Polar residues" evidence="1">
    <location>
        <begin position="395"/>
        <end position="404"/>
    </location>
</feature>
<feature type="compositionally biased region" description="Polar residues" evidence="1">
    <location>
        <begin position="287"/>
        <end position="300"/>
    </location>
</feature>
<feature type="compositionally biased region" description="Polar residues" evidence="1">
    <location>
        <begin position="549"/>
        <end position="558"/>
    </location>
</feature>
<feature type="region of interest" description="Disordered" evidence="1">
    <location>
        <begin position="746"/>
        <end position="766"/>
    </location>
</feature>
<reference evidence="2 3" key="1">
    <citation type="submission" date="2016-07" db="EMBL/GenBank/DDBJ databases">
        <title>Pervasive Adenine N6-methylation of Active Genes in Fungi.</title>
        <authorList>
            <consortium name="DOE Joint Genome Institute"/>
            <person name="Mondo S.J."/>
            <person name="Dannebaum R.O."/>
            <person name="Kuo R.C."/>
            <person name="Labutti K."/>
            <person name="Haridas S."/>
            <person name="Kuo A."/>
            <person name="Salamov A."/>
            <person name="Ahrendt S.R."/>
            <person name="Lipzen A."/>
            <person name="Sullivan W."/>
            <person name="Andreopoulos W.B."/>
            <person name="Clum A."/>
            <person name="Lindquist E."/>
            <person name="Daum C."/>
            <person name="Ramamoorthy G.K."/>
            <person name="Gryganskyi A."/>
            <person name="Culley D."/>
            <person name="Magnuson J.K."/>
            <person name="James T.Y."/>
            <person name="O'Malley M.A."/>
            <person name="Stajich J.E."/>
            <person name="Spatafora J.W."/>
            <person name="Visel A."/>
            <person name="Grigoriev I.V."/>
        </authorList>
    </citation>
    <scope>NUCLEOTIDE SEQUENCE [LARGE SCALE GENOMIC DNA]</scope>
    <source>
        <strain evidence="2 3">NRRL 3301</strain>
    </source>
</reference>
<dbReference type="Proteomes" id="UP000242146">
    <property type="component" value="Unassembled WGS sequence"/>
</dbReference>
<comment type="caution">
    <text evidence="2">The sequence shown here is derived from an EMBL/GenBank/DDBJ whole genome shotgun (WGS) entry which is preliminary data.</text>
</comment>
<evidence type="ECO:0000256" key="1">
    <source>
        <dbReference type="SAM" id="MobiDB-lite"/>
    </source>
</evidence>
<sequence length="1268" mass="140966">MTSSSPSPLPDEEAIDLDRVYRIAALDPEQLFEHWQLSSTAQTIPDSQPSRSLADDLPDNSEAGATKEASPDSHFPSSIAPLPSMDQHVDDLQQSMQVTQKPPVRRSLRQRNTIQLHPFTLERQHYWQQVGRHIPKGAQRRDDHLDAEIATQASSFDPDNPSLEADDDLIMSDSDNDTFDASKSLSLEDDSPVLHIPGRKRRHLVGLEDSDEDNSASPPAVHLPTHGATGLRKTRVSMDGEKEDDIFSLPPATPFYRPSLDPFGSLQRPPLITYKRHRKRGRLLHSPPSTRTQLFSSTTNPTQLLSPTRLPTLSRLSSPASSRPTPRAQPDQTPFGSAWADLLDDNGHHDIPSSPEDIFDISTLAPKEKPPEPQRLPTTTTTLPAPSLPLHRQATRPSVNTSTERSLAARPPRPSRSRREDDDFIVYDDEESHADRRRNVTLREIRARQKALRGILPRSFTKVYQNELDDEESGRRTPTPASNPATNPAALDSLVAGDDTDDDDALPVAKARRRVRFNLGNDDDDDDEHNKSPSPPGSPQLDGSPLSHLFSSPPASGNSSDILLSSPTLTSSSPPFPRTPSPAPTPGQVLAAKERLVSAVILDAGVNVPPGAICSDAISRLDNADYTALPSADHADINDRYGKEVLGKQGLFGKVISAADVHGDSPHVQDLFYRAFHQVYQVWCQSFHGATIQDPDALVIPLEALATSTNNKESLVDSEPSPSLVQFTRWVSLCLSGYFERVNQDTDMDDSATDDDDATSDSQGGKTKTKALAQLGPFVLKEAQSFFYRVLFLFGYQDLEQAWCTSQPWVRDCPRTRNVLAVLLFAQVEWLFIAQERSIPRPTGTPTLSNALHCLVSYLLSLGPASAKIQCPAHSTIFEVSDALVLETWTLVFRLLRMKPALIPTVEATFASYIKANTAAMSFHDQSEIVWLWIFTLATVQPLAKNDKGILQAMAKDSNCGFQPWSAVDLVIKNGSQYRSAVDRHLQSSASQAESATEILAAIQDDPLSVFKLMLDLRTVFGRCYLLLDRFGWQWQGTTLRLLYDLIQWQPLQRFTPHPSPDDARPLDTASRYFPSFFQNYRGTVPDMQPTDTCGVLFLKWVSLGLSQLVNSILQLTQLNQQLDRLVLTNVTDESLYRKHIKRLNMCISRLCPSYLVVTGAQSSSASRLLSQQVMSDPWTLTDLNSLEKPNPFVEFAYHHSVNITLLHATSKLAKTLHESITKSKIALQSNVELERACAQEITNEVLRIYRSIEYYSSLHYPHSQLLL</sequence>
<feature type="compositionally biased region" description="Polar residues" evidence="1">
    <location>
        <begin position="37"/>
        <end position="51"/>
    </location>
</feature>
<name>A0A1X2GHT6_9FUNG</name>
<feature type="region of interest" description="Disordered" evidence="1">
    <location>
        <begin position="276"/>
        <end position="425"/>
    </location>
</feature>
<keyword evidence="3" id="KW-1185">Reference proteome</keyword>
<feature type="compositionally biased region" description="Low complexity" evidence="1">
    <location>
        <begin position="559"/>
        <end position="573"/>
    </location>
</feature>
<dbReference type="OrthoDB" id="2290821at2759"/>
<feature type="compositionally biased region" description="Low complexity" evidence="1">
    <location>
        <begin position="477"/>
        <end position="490"/>
    </location>
</feature>